<accession>A0A316URD5</accession>
<keyword evidence="1" id="KW-0732">Signal</keyword>
<feature type="chain" id="PRO_5016392466" description="Ig-like domain-containing protein" evidence="1">
    <location>
        <begin position="23"/>
        <end position="226"/>
    </location>
</feature>
<dbReference type="GeneID" id="37030011"/>
<evidence type="ECO:0008006" key="4">
    <source>
        <dbReference type="Google" id="ProtNLM"/>
    </source>
</evidence>
<dbReference type="RefSeq" id="XP_025362492.1">
    <property type="nucleotide sequence ID" value="XM_025508188.1"/>
</dbReference>
<evidence type="ECO:0000313" key="2">
    <source>
        <dbReference type="EMBL" id="PWN27880.1"/>
    </source>
</evidence>
<evidence type="ECO:0000313" key="3">
    <source>
        <dbReference type="Proteomes" id="UP000245884"/>
    </source>
</evidence>
<sequence>MLRINHLVTVTFVAVLATAVVASAIFSDDVTMRRDDGPAPSPEQLLATCPGGSIHNADKCTFEPDGTTSKVYQWLVSNAGENCDPDAKTDLKITLKISQSSRDAYSDGVTVGTGIAEEGVGIKIENTAMYEKGVTVSHDELYTAQVEPHSSKALVAQTGYTRHNGRICVNYGNKVGGHYIWYVKASNDVPDRNDVVRTTIPLRCGQTPDSVIQEWNHDPAQRRLHY</sequence>
<dbReference type="OrthoDB" id="2816750at2759"/>
<name>A0A316URD5_9BASI</name>
<feature type="signal peptide" evidence="1">
    <location>
        <begin position="1"/>
        <end position="22"/>
    </location>
</feature>
<dbReference type="Proteomes" id="UP000245884">
    <property type="component" value="Unassembled WGS sequence"/>
</dbReference>
<keyword evidence="3" id="KW-1185">Reference proteome</keyword>
<reference evidence="2 3" key="1">
    <citation type="journal article" date="2018" name="Mol. Biol. Evol.">
        <title>Broad Genomic Sampling Reveals a Smut Pathogenic Ancestry of the Fungal Clade Ustilaginomycotina.</title>
        <authorList>
            <person name="Kijpornyongpan T."/>
            <person name="Mondo S.J."/>
            <person name="Barry K."/>
            <person name="Sandor L."/>
            <person name="Lee J."/>
            <person name="Lipzen A."/>
            <person name="Pangilinan J."/>
            <person name="LaButti K."/>
            <person name="Hainaut M."/>
            <person name="Henrissat B."/>
            <person name="Grigoriev I.V."/>
            <person name="Spatafora J.W."/>
            <person name="Aime M.C."/>
        </authorList>
    </citation>
    <scope>NUCLEOTIDE SEQUENCE [LARGE SCALE GENOMIC DNA]</scope>
    <source>
        <strain evidence="2 3">MCA 5214</strain>
    </source>
</reference>
<protein>
    <recommendedName>
        <fullName evidence="4">Ig-like domain-containing protein</fullName>
    </recommendedName>
</protein>
<organism evidence="2 3">
    <name type="scientific">Jaminaea rosea</name>
    <dbReference type="NCBI Taxonomy" id="1569628"/>
    <lineage>
        <taxon>Eukaryota</taxon>
        <taxon>Fungi</taxon>
        <taxon>Dikarya</taxon>
        <taxon>Basidiomycota</taxon>
        <taxon>Ustilaginomycotina</taxon>
        <taxon>Exobasidiomycetes</taxon>
        <taxon>Microstromatales</taxon>
        <taxon>Microstromatales incertae sedis</taxon>
        <taxon>Jaminaea</taxon>
    </lineage>
</organism>
<proteinExistence type="predicted"/>
<dbReference type="EMBL" id="KZ819666">
    <property type="protein sequence ID" value="PWN27880.1"/>
    <property type="molecule type" value="Genomic_DNA"/>
</dbReference>
<dbReference type="AlphaFoldDB" id="A0A316URD5"/>
<evidence type="ECO:0000256" key="1">
    <source>
        <dbReference type="SAM" id="SignalP"/>
    </source>
</evidence>
<gene>
    <name evidence="2" type="ORF">BDZ90DRAFT_259719</name>
</gene>